<keyword evidence="2" id="KW-0175">Coiled coil</keyword>
<name>A0A8S1R5N6_9CILI</name>
<dbReference type="OrthoDB" id="309108at2759"/>
<keyword evidence="4" id="KW-1185">Reference proteome</keyword>
<sequence>MGNSDSSVRGAKIKSEFEIRQDSYQDFLKKLYKKEVQSNNETDELKKKEQAEIENIIQKEKNYETDTIEESPIQYLVRVLSNREQINVAKDIIKEELEKYLEKNIESTVWSSFSYFQNCFADIFCCSCCLYCYKKCCQQCYQNYFKNCCRKYCFQFNCKQIEVSDFKTSSNKLDNNCRFYGKILFDDILFKSSILNTQDSLKLKEILKCPDLVYLLKYLLDWKQDKIINNILDDLKSENEDATTNQVKTYSKENSNLKQLILTADLATLQQISIYNNDWQFNKQQEDFEDLYNGFCYGKRCGYGIQITENSIYIGQFFNNKYHGYGKIQKGLLDDKILVQKEELFFADEKENDIFEFENHINSYQMPNKNSQQIIKYPRTGQQSIEEPPKEYLEYYVEKQYLYVGEHKNSIFNGWGIMKFCNGNQYKGQWEAGEMHGTGHFTWVNGEEYLGEYVKGKKHGFGKYKYDNKIYLGPFKDGLQHGKGLMKRGDSEYFETEWYEGKIQY</sequence>
<organism evidence="3 4">
    <name type="scientific">Paramecium sonneborni</name>
    <dbReference type="NCBI Taxonomy" id="65129"/>
    <lineage>
        <taxon>Eukaryota</taxon>
        <taxon>Sar</taxon>
        <taxon>Alveolata</taxon>
        <taxon>Ciliophora</taxon>
        <taxon>Intramacronucleata</taxon>
        <taxon>Oligohymenophorea</taxon>
        <taxon>Peniculida</taxon>
        <taxon>Parameciidae</taxon>
        <taxon>Paramecium</taxon>
    </lineage>
</organism>
<dbReference type="PANTHER" id="PTHR23084">
    <property type="entry name" value="PHOSPHATIDYLINOSITOL-4-PHOSPHATE 5-KINASE RELATED"/>
    <property type="match status" value="1"/>
</dbReference>
<evidence type="ECO:0000313" key="3">
    <source>
        <dbReference type="EMBL" id="CAD8122815.1"/>
    </source>
</evidence>
<gene>
    <name evidence="3" type="ORF">PSON_ATCC_30995.1.T1400154</name>
</gene>
<dbReference type="PANTHER" id="PTHR23084:SF263">
    <property type="entry name" value="MORN REPEAT-CONTAINING PROTEIN 1"/>
    <property type="match status" value="1"/>
</dbReference>
<evidence type="ECO:0000256" key="1">
    <source>
        <dbReference type="ARBA" id="ARBA00022737"/>
    </source>
</evidence>
<dbReference type="AlphaFoldDB" id="A0A8S1R5N6"/>
<comment type="caution">
    <text evidence="3">The sequence shown here is derived from an EMBL/GenBank/DDBJ whole genome shotgun (WGS) entry which is preliminary data.</text>
</comment>
<feature type="coiled-coil region" evidence="2">
    <location>
        <begin position="39"/>
        <end position="103"/>
    </location>
</feature>
<reference evidence="3" key="1">
    <citation type="submission" date="2021-01" db="EMBL/GenBank/DDBJ databases">
        <authorList>
            <consortium name="Genoscope - CEA"/>
            <person name="William W."/>
        </authorList>
    </citation>
    <scope>NUCLEOTIDE SEQUENCE</scope>
</reference>
<proteinExistence type="predicted"/>
<protein>
    <recommendedName>
        <fullName evidence="5">MORN repeat protein</fullName>
    </recommendedName>
</protein>
<keyword evidence="1" id="KW-0677">Repeat</keyword>
<dbReference type="InterPro" id="IPR003409">
    <property type="entry name" value="MORN"/>
</dbReference>
<dbReference type="Pfam" id="PF02493">
    <property type="entry name" value="MORN"/>
    <property type="match status" value="4"/>
</dbReference>
<dbReference type="EMBL" id="CAJJDN010000140">
    <property type="protein sequence ID" value="CAD8122815.1"/>
    <property type="molecule type" value="Genomic_DNA"/>
</dbReference>
<accession>A0A8S1R5N6</accession>
<dbReference type="Proteomes" id="UP000692954">
    <property type="component" value="Unassembled WGS sequence"/>
</dbReference>
<evidence type="ECO:0000313" key="4">
    <source>
        <dbReference type="Proteomes" id="UP000692954"/>
    </source>
</evidence>
<evidence type="ECO:0008006" key="5">
    <source>
        <dbReference type="Google" id="ProtNLM"/>
    </source>
</evidence>
<evidence type="ECO:0000256" key="2">
    <source>
        <dbReference type="SAM" id="Coils"/>
    </source>
</evidence>
<dbReference type="SMART" id="SM00698">
    <property type="entry name" value="MORN"/>
    <property type="match status" value="5"/>
</dbReference>